<accession>A0A2P5CI11</accession>
<feature type="compositionally biased region" description="Polar residues" evidence="1">
    <location>
        <begin position="68"/>
        <end position="77"/>
    </location>
</feature>
<protein>
    <submittedName>
        <fullName evidence="2">Uncharacterized protein</fullName>
    </submittedName>
</protein>
<keyword evidence="3" id="KW-1185">Reference proteome</keyword>
<feature type="non-terminal residue" evidence="2">
    <location>
        <position position="1"/>
    </location>
</feature>
<feature type="compositionally biased region" description="Polar residues" evidence="1">
    <location>
        <begin position="1"/>
        <end position="61"/>
    </location>
</feature>
<sequence>LSLSFSSNGHLSRQPNSITRPSQADQVQPTSTSYDTSSLLPPSQTRCSTKSTQSHRPTTELTFAAPEASTSTTNSSGPAYIFGSNCKLYTDTSISSCTLLFTDSAILR</sequence>
<name>A0A2P5CI11_PARAD</name>
<feature type="region of interest" description="Disordered" evidence="1">
    <location>
        <begin position="1"/>
        <end position="79"/>
    </location>
</feature>
<evidence type="ECO:0000313" key="2">
    <source>
        <dbReference type="EMBL" id="PON60679.1"/>
    </source>
</evidence>
<comment type="caution">
    <text evidence="2">The sequence shown here is derived from an EMBL/GenBank/DDBJ whole genome shotgun (WGS) entry which is preliminary data.</text>
</comment>
<dbReference type="Proteomes" id="UP000237105">
    <property type="component" value="Unassembled WGS sequence"/>
</dbReference>
<dbReference type="OrthoDB" id="10589402at2759"/>
<dbReference type="EMBL" id="JXTB01000128">
    <property type="protein sequence ID" value="PON60679.1"/>
    <property type="molecule type" value="Genomic_DNA"/>
</dbReference>
<gene>
    <name evidence="2" type="ORF">PanWU01x14_150970</name>
</gene>
<proteinExistence type="predicted"/>
<evidence type="ECO:0000313" key="3">
    <source>
        <dbReference type="Proteomes" id="UP000237105"/>
    </source>
</evidence>
<dbReference type="AlphaFoldDB" id="A0A2P5CI11"/>
<evidence type="ECO:0000256" key="1">
    <source>
        <dbReference type="SAM" id="MobiDB-lite"/>
    </source>
</evidence>
<reference evidence="3" key="1">
    <citation type="submission" date="2016-06" db="EMBL/GenBank/DDBJ databases">
        <title>Parallel loss of symbiosis genes in relatives of nitrogen-fixing non-legume Parasponia.</title>
        <authorList>
            <person name="Van Velzen R."/>
            <person name="Holmer R."/>
            <person name="Bu F."/>
            <person name="Rutten L."/>
            <person name="Van Zeijl A."/>
            <person name="Liu W."/>
            <person name="Santuari L."/>
            <person name="Cao Q."/>
            <person name="Sharma T."/>
            <person name="Shen D."/>
            <person name="Roswanjaya Y."/>
            <person name="Wardhani T."/>
            <person name="Kalhor M.S."/>
            <person name="Jansen J."/>
            <person name="Van den Hoogen J."/>
            <person name="Gungor B."/>
            <person name="Hartog M."/>
            <person name="Hontelez J."/>
            <person name="Verver J."/>
            <person name="Yang W.-C."/>
            <person name="Schijlen E."/>
            <person name="Repin R."/>
            <person name="Schilthuizen M."/>
            <person name="Schranz E."/>
            <person name="Heidstra R."/>
            <person name="Miyata K."/>
            <person name="Fedorova E."/>
            <person name="Kohlen W."/>
            <person name="Bisseling T."/>
            <person name="Smit S."/>
            <person name="Geurts R."/>
        </authorList>
    </citation>
    <scope>NUCLEOTIDE SEQUENCE [LARGE SCALE GENOMIC DNA]</scope>
    <source>
        <strain evidence="3">cv. WU1-14</strain>
    </source>
</reference>
<organism evidence="2 3">
    <name type="scientific">Parasponia andersonii</name>
    <name type="common">Sponia andersonii</name>
    <dbReference type="NCBI Taxonomy" id="3476"/>
    <lineage>
        <taxon>Eukaryota</taxon>
        <taxon>Viridiplantae</taxon>
        <taxon>Streptophyta</taxon>
        <taxon>Embryophyta</taxon>
        <taxon>Tracheophyta</taxon>
        <taxon>Spermatophyta</taxon>
        <taxon>Magnoliopsida</taxon>
        <taxon>eudicotyledons</taxon>
        <taxon>Gunneridae</taxon>
        <taxon>Pentapetalae</taxon>
        <taxon>rosids</taxon>
        <taxon>fabids</taxon>
        <taxon>Rosales</taxon>
        <taxon>Cannabaceae</taxon>
        <taxon>Parasponia</taxon>
    </lineage>
</organism>